<evidence type="ECO:0000313" key="2">
    <source>
        <dbReference type="EMBL" id="CAA3006159.1"/>
    </source>
</evidence>
<sequence length="419" mass="46014">MGLMCGPFPDEDAIDRVLQKKRLKEKYFKSIDRIIRAELEKAFLRSSTPRADQYKLDLALIIEGVFNDPDSHVGINIPTLLILDDQDIFFSYLWGRVSYKRLIRGFLGSLGRKFADAKQKKEKAVTYTDHGFPIAMQMQVYATLRPTKAGCGQPYISTLVSFEDCSVPALDNVARDSIAPQFYLELSDGGDNVGNEMGKIEKESNGGGSEDDEESGDGEDEVDGEETGGDESGDGNIEDSDDSDSGDSDAYVRQGATAGASLTRTEVEEMLLDQRTLIEIRFRTVKLEIIQHVTNEFVRLREFISTLVPLSGSRTTVPTAEAENESRVVGILPHDRNGDETDPDPECAEPQVHPRDFDLLLNNHDEDMGIEKQEGNGGCGMNLEPRMNGDYDAVASGGPGNRDDEPVASDSGVAEVDGK</sequence>
<organism evidence="2 3">
    <name type="scientific">Olea europaea subsp. europaea</name>
    <dbReference type="NCBI Taxonomy" id="158383"/>
    <lineage>
        <taxon>Eukaryota</taxon>
        <taxon>Viridiplantae</taxon>
        <taxon>Streptophyta</taxon>
        <taxon>Embryophyta</taxon>
        <taxon>Tracheophyta</taxon>
        <taxon>Spermatophyta</taxon>
        <taxon>Magnoliopsida</taxon>
        <taxon>eudicotyledons</taxon>
        <taxon>Gunneridae</taxon>
        <taxon>Pentapetalae</taxon>
        <taxon>asterids</taxon>
        <taxon>lamiids</taxon>
        <taxon>Lamiales</taxon>
        <taxon>Oleaceae</taxon>
        <taxon>Oleeae</taxon>
        <taxon>Olea</taxon>
    </lineage>
</organism>
<evidence type="ECO:0000313" key="3">
    <source>
        <dbReference type="Proteomes" id="UP000594638"/>
    </source>
</evidence>
<accession>A0A8S0TRM5</accession>
<dbReference type="OrthoDB" id="1114298at2759"/>
<gene>
    <name evidence="2" type="ORF">OLEA9_A082377</name>
</gene>
<feature type="region of interest" description="Disordered" evidence="1">
    <location>
        <begin position="189"/>
        <end position="251"/>
    </location>
</feature>
<proteinExistence type="predicted"/>
<protein>
    <submittedName>
        <fullName evidence="2">Uncharacterized protein</fullName>
    </submittedName>
</protein>
<keyword evidence="3" id="KW-1185">Reference proteome</keyword>
<comment type="caution">
    <text evidence="2">The sequence shown here is derived from an EMBL/GenBank/DDBJ whole genome shotgun (WGS) entry which is preliminary data.</text>
</comment>
<dbReference type="EMBL" id="CACTIH010007257">
    <property type="protein sequence ID" value="CAA3006159.1"/>
    <property type="molecule type" value="Genomic_DNA"/>
</dbReference>
<evidence type="ECO:0000256" key="1">
    <source>
        <dbReference type="SAM" id="MobiDB-lite"/>
    </source>
</evidence>
<dbReference type="AlphaFoldDB" id="A0A8S0TRM5"/>
<dbReference type="Gramene" id="OE9A082377T1">
    <property type="protein sequence ID" value="OE9A082377C1"/>
    <property type="gene ID" value="OE9A082377"/>
</dbReference>
<feature type="region of interest" description="Disordered" evidence="1">
    <location>
        <begin position="370"/>
        <end position="419"/>
    </location>
</feature>
<dbReference type="Proteomes" id="UP000594638">
    <property type="component" value="Unassembled WGS sequence"/>
</dbReference>
<name>A0A8S0TRM5_OLEEU</name>
<reference evidence="2 3" key="1">
    <citation type="submission" date="2019-12" db="EMBL/GenBank/DDBJ databases">
        <authorList>
            <person name="Alioto T."/>
            <person name="Alioto T."/>
            <person name="Gomez Garrido J."/>
        </authorList>
    </citation>
    <scope>NUCLEOTIDE SEQUENCE [LARGE SCALE GENOMIC DNA]</scope>
</reference>
<feature type="compositionally biased region" description="Acidic residues" evidence="1">
    <location>
        <begin position="209"/>
        <end position="247"/>
    </location>
</feature>